<sequence>MTKKKKGLVSIGIFLFLFAGGWYANEFNNRTIHEKGLDWPNSVNVQQLNEDVPTTFPFQPREYIRIGNRMPFE</sequence>
<dbReference type="EMBL" id="JBHLUX010000095">
    <property type="protein sequence ID" value="MFC0473571.1"/>
    <property type="molecule type" value="Genomic_DNA"/>
</dbReference>
<feature type="transmembrane region" description="Helical" evidence="1">
    <location>
        <begin position="7"/>
        <end position="24"/>
    </location>
</feature>
<keyword evidence="1" id="KW-0472">Membrane</keyword>
<evidence type="ECO:0000256" key="1">
    <source>
        <dbReference type="SAM" id="Phobius"/>
    </source>
</evidence>
<keyword evidence="3" id="KW-1185">Reference proteome</keyword>
<organism evidence="2 3">
    <name type="scientific">Halalkalibacter kiskunsagensis</name>
    <dbReference type="NCBI Taxonomy" id="1548599"/>
    <lineage>
        <taxon>Bacteria</taxon>
        <taxon>Bacillati</taxon>
        <taxon>Bacillota</taxon>
        <taxon>Bacilli</taxon>
        <taxon>Bacillales</taxon>
        <taxon>Bacillaceae</taxon>
        <taxon>Halalkalibacter</taxon>
    </lineage>
</organism>
<protein>
    <submittedName>
        <fullName evidence="2">Uncharacterized protein</fullName>
    </submittedName>
</protein>
<reference evidence="2 3" key="1">
    <citation type="submission" date="2024-09" db="EMBL/GenBank/DDBJ databases">
        <authorList>
            <person name="Sun Q."/>
            <person name="Mori K."/>
        </authorList>
    </citation>
    <scope>NUCLEOTIDE SEQUENCE [LARGE SCALE GENOMIC DNA]</scope>
    <source>
        <strain evidence="2 3">NCAIM B.02610</strain>
    </source>
</reference>
<keyword evidence="1" id="KW-0812">Transmembrane</keyword>
<gene>
    <name evidence="2" type="ORF">ACFFHM_24450</name>
</gene>
<accession>A0ABV6KJS5</accession>
<proteinExistence type="predicted"/>
<name>A0ABV6KJS5_9BACI</name>
<dbReference type="Proteomes" id="UP001589838">
    <property type="component" value="Unassembled WGS sequence"/>
</dbReference>
<keyword evidence="1" id="KW-1133">Transmembrane helix</keyword>
<evidence type="ECO:0000313" key="3">
    <source>
        <dbReference type="Proteomes" id="UP001589838"/>
    </source>
</evidence>
<comment type="caution">
    <text evidence="2">The sequence shown here is derived from an EMBL/GenBank/DDBJ whole genome shotgun (WGS) entry which is preliminary data.</text>
</comment>
<evidence type="ECO:0000313" key="2">
    <source>
        <dbReference type="EMBL" id="MFC0473571.1"/>
    </source>
</evidence>
<dbReference type="RefSeq" id="WP_335962932.1">
    <property type="nucleotide sequence ID" value="NZ_JAXBLX010000037.1"/>
</dbReference>